<dbReference type="InterPro" id="IPR036412">
    <property type="entry name" value="HAD-like_sf"/>
</dbReference>
<dbReference type="GO" id="GO:0000287">
    <property type="term" value="F:magnesium ion binding"/>
    <property type="evidence" value="ECO:0007669"/>
    <property type="project" value="TreeGrafter"/>
</dbReference>
<dbReference type="PANTHER" id="PTHR10000:SF8">
    <property type="entry name" value="HAD SUPERFAMILY HYDROLASE-LIKE, TYPE 3"/>
    <property type="match status" value="1"/>
</dbReference>
<evidence type="ECO:0008006" key="3">
    <source>
        <dbReference type="Google" id="ProtNLM"/>
    </source>
</evidence>
<dbReference type="GO" id="GO:0005829">
    <property type="term" value="C:cytosol"/>
    <property type="evidence" value="ECO:0007669"/>
    <property type="project" value="TreeGrafter"/>
</dbReference>
<dbReference type="Gene3D" id="3.90.1070.10">
    <property type="match status" value="1"/>
</dbReference>
<dbReference type="PANTHER" id="PTHR10000">
    <property type="entry name" value="PHOSPHOSERINE PHOSPHATASE"/>
    <property type="match status" value="1"/>
</dbReference>
<sequence>MLTVTKSALIERSLARSEPLPDEANFYSAYDWCLDPHLNVGGAIERLAGEIDRLPTTPAGWQTSEVVTNLYLLSCSLLNGADEYLRGHTLRLPAQLARGRPGRIALRVKESVIDNFPKRGRWQVRRWKDGWQSALDDFFVALAGDDAAPALFLEPVRRMSGMLQVELPADLLSVRLGVPSAFSRLDLTRSDVLTLGREFLLKCPDKSHPILLLGLRTAGTHFSALLHSFFKAEGYRRVASMTIQPKKGPSRRERRELANYASLGFTLAIVDDPPNSGGTIVLAIDIARRAGFDLARIKAFLPTHPATPNWAATLPDRMVVTLEPERWRKHHLLAPETAERQLREYYSQKGFSDICVVGGGRADELNAALHNGANSKRGVTLKRIFEVRLSTPQGKQETRYVLAKGVGSGYLGYPAFLASLRLSEFVPPLLGLRDGILYTEWLPQQADVANLVTDRESWIDTTAAYVAARTRRLGLPKDRSPGRAVHENGLLLLAESFGRAYGRFAVGILMRSRILRRLLGLQCPTPTLIDGNMGNARWIEGECGPLKTGYYGHGLGKTQLNMIDPAYDLAETILSFQLSADEEALLIRQYVDYSGDIEVERRLFINKLLAGLWTMQSAQEQLFSVMGTGERQQALHRRFLGAWDFLTVQTANFCGAHCRPPKPVRWHAPLVMLDIDGVIDRHVFGYPSATGASMEALRLLASSGRSVVLNTARSVAEVKDYCEAYGLAGGVAENGAYLWDAVARRGQPLLDQETMVQLNELREQLRQIPGVFLDERHRYSIRAYMFERQPRGLLSRLVNLFSVGEGAPVPLPTLLMNQLIATLRLDRLAFHHTRVDTAIVAKGIDKGTGLTALRNRVVGPDAETIAIGDSQFDLPMFRAATRSFAPGHISCRREARLLGCMVSRYTYQRGLLDIVRTLVDGVQDSDPIGSASGSDGEALFLDLLKAADRPNRLELVRALFDRATFMSFVR</sequence>
<name>A0A109JVX8_9BRAD</name>
<dbReference type="Pfam" id="PF08282">
    <property type="entry name" value="Hydrolase_3"/>
    <property type="match status" value="1"/>
</dbReference>
<dbReference type="Gene3D" id="3.40.50.1000">
    <property type="entry name" value="HAD superfamily/HAD-like"/>
    <property type="match status" value="1"/>
</dbReference>
<dbReference type="RefSeq" id="WP_066506960.1">
    <property type="nucleotide sequence ID" value="NZ_LNCU01000057.1"/>
</dbReference>
<accession>A0A109JVX8</accession>
<dbReference type="OrthoDB" id="4087391at2"/>
<keyword evidence="2" id="KW-1185">Reference proteome</keyword>
<gene>
    <name evidence="1" type="ORF">AS156_05050</name>
</gene>
<dbReference type="SUPFAM" id="SSF56784">
    <property type="entry name" value="HAD-like"/>
    <property type="match status" value="1"/>
</dbReference>
<evidence type="ECO:0000313" key="2">
    <source>
        <dbReference type="Proteomes" id="UP000057737"/>
    </source>
</evidence>
<organism evidence="1 2">
    <name type="scientific">Bradyrhizobium macuxiense</name>
    <dbReference type="NCBI Taxonomy" id="1755647"/>
    <lineage>
        <taxon>Bacteria</taxon>
        <taxon>Pseudomonadati</taxon>
        <taxon>Pseudomonadota</taxon>
        <taxon>Alphaproteobacteria</taxon>
        <taxon>Hyphomicrobiales</taxon>
        <taxon>Nitrobacteraceae</taxon>
        <taxon>Bradyrhizobium</taxon>
    </lineage>
</organism>
<dbReference type="Proteomes" id="UP000057737">
    <property type="component" value="Unassembled WGS sequence"/>
</dbReference>
<comment type="caution">
    <text evidence="1">The sequence shown here is derived from an EMBL/GenBank/DDBJ whole genome shotgun (WGS) entry which is preliminary data.</text>
</comment>
<dbReference type="InterPro" id="IPR023214">
    <property type="entry name" value="HAD_sf"/>
</dbReference>
<dbReference type="SUPFAM" id="SSF53271">
    <property type="entry name" value="PRTase-like"/>
    <property type="match status" value="1"/>
</dbReference>
<dbReference type="AlphaFoldDB" id="A0A109JVX8"/>
<dbReference type="InterPro" id="IPR029057">
    <property type="entry name" value="PRTase-like"/>
</dbReference>
<dbReference type="GO" id="GO:0016791">
    <property type="term" value="F:phosphatase activity"/>
    <property type="evidence" value="ECO:0007669"/>
    <property type="project" value="TreeGrafter"/>
</dbReference>
<evidence type="ECO:0000313" key="1">
    <source>
        <dbReference type="EMBL" id="KWV55980.1"/>
    </source>
</evidence>
<dbReference type="EMBL" id="LNCU01000057">
    <property type="protein sequence ID" value="KWV55980.1"/>
    <property type="molecule type" value="Genomic_DNA"/>
</dbReference>
<proteinExistence type="predicted"/>
<reference evidence="1 2" key="1">
    <citation type="submission" date="2015-11" db="EMBL/GenBank/DDBJ databases">
        <title>Draft Genome Sequence of the Strain BR 10303 (Bradyrhizobium sp.) isolated from nodules of Centrolobium paraense.</title>
        <authorList>
            <person name="Zelli J.E."/>
            <person name="Simoes-Araujo J.L."/>
            <person name="Barauna A.C."/>
            <person name="Silva K."/>
        </authorList>
    </citation>
    <scope>NUCLEOTIDE SEQUENCE [LARGE SCALE GENOMIC DNA]</scope>
    <source>
        <strain evidence="1 2">BR 10303</strain>
    </source>
</reference>
<protein>
    <recommendedName>
        <fullName evidence="3">Hydroxymethylpyrimidine pyrophosphatase-like HAD family hydrolase</fullName>
    </recommendedName>
</protein>